<evidence type="ECO:0000313" key="10">
    <source>
        <dbReference type="Proteomes" id="UP001595528"/>
    </source>
</evidence>
<dbReference type="Proteomes" id="UP001595528">
    <property type="component" value="Unassembled WGS sequence"/>
</dbReference>
<dbReference type="Gene3D" id="6.10.340.10">
    <property type="match status" value="1"/>
</dbReference>
<dbReference type="SUPFAM" id="SSF103190">
    <property type="entry name" value="Sensory domain-like"/>
    <property type="match status" value="1"/>
</dbReference>
<dbReference type="InterPro" id="IPR029151">
    <property type="entry name" value="Sensor-like_sf"/>
</dbReference>
<keyword evidence="3 6" id="KW-0812">Transmembrane</keyword>
<name>A0ABV7KYZ8_9PROT</name>
<dbReference type="PROSITE" id="PS50885">
    <property type="entry name" value="HAMP"/>
    <property type="match status" value="1"/>
</dbReference>
<reference evidence="10" key="1">
    <citation type="journal article" date="2019" name="Int. J. Syst. Evol. Microbiol.">
        <title>The Global Catalogue of Microorganisms (GCM) 10K type strain sequencing project: providing services to taxonomists for standard genome sequencing and annotation.</title>
        <authorList>
            <consortium name="The Broad Institute Genomics Platform"/>
            <consortium name="The Broad Institute Genome Sequencing Center for Infectious Disease"/>
            <person name="Wu L."/>
            <person name="Ma J."/>
        </authorList>
    </citation>
    <scope>NUCLEOTIDE SEQUENCE [LARGE SCALE GENOMIC DNA]</scope>
    <source>
        <strain evidence="10">KCTC 42964</strain>
    </source>
</reference>
<organism evidence="9 10">
    <name type="scientific">Marinibaculum pumilum</name>
    <dbReference type="NCBI Taxonomy" id="1766165"/>
    <lineage>
        <taxon>Bacteria</taxon>
        <taxon>Pseudomonadati</taxon>
        <taxon>Pseudomonadota</taxon>
        <taxon>Alphaproteobacteria</taxon>
        <taxon>Rhodospirillales</taxon>
        <taxon>Rhodospirillaceae</taxon>
        <taxon>Marinibaculum</taxon>
    </lineage>
</organism>
<dbReference type="Pfam" id="PF00211">
    <property type="entry name" value="Guanylate_cyc"/>
    <property type="match status" value="1"/>
</dbReference>
<evidence type="ECO:0000256" key="3">
    <source>
        <dbReference type="ARBA" id="ARBA00022692"/>
    </source>
</evidence>
<keyword evidence="10" id="KW-1185">Reference proteome</keyword>
<dbReference type="PANTHER" id="PTHR43081">
    <property type="entry name" value="ADENYLATE CYCLASE, TERMINAL-DIFFERENTIATION SPECIFIC-RELATED"/>
    <property type="match status" value="1"/>
</dbReference>
<dbReference type="Gene3D" id="3.30.70.1230">
    <property type="entry name" value="Nucleotide cyclase"/>
    <property type="match status" value="1"/>
</dbReference>
<dbReference type="RefSeq" id="WP_379899592.1">
    <property type="nucleotide sequence ID" value="NZ_JBHRTR010000023.1"/>
</dbReference>
<keyword evidence="4 6" id="KW-1133">Transmembrane helix</keyword>
<dbReference type="SUPFAM" id="SSF55073">
    <property type="entry name" value="Nucleotide cyclase"/>
    <property type="match status" value="1"/>
</dbReference>
<dbReference type="CDD" id="cd18774">
    <property type="entry name" value="PDC2_HK_sensor"/>
    <property type="match status" value="1"/>
</dbReference>
<evidence type="ECO:0000256" key="2">
    <source>
        <dbReference type="ARBA" id="ARBA00022475"/>
    </source>
</evidence>
<dbReference type="CDD" id="cd07302">
    <property type="entry name" value="CHD"/>
    <property type="match status" value="1"/>
</dbReference>
<dbReference type="EMBL" id="JBHRTR010000023">
    <property type="protein sequence ID" value="MFC3227424.1"/>
    <property type="molecule type" value="Genomic_DNA"/>
</dbReference>
<feature type="domain" description="Guanylate cyclase" evidence="7">
    <location>
        <begin position="474"/>
        <end position="606"/>
    </location>
</feature>
<comment type="caution">
    <text evidence="9">The sequence shown here is derived from an EMBL/GenBank/DDBJ whole genome shotgun (WGS) entry which is preliminary data.</text>
</comment>
<feature type="transmembrane region" description="Helical" evidence="6">
    <location>
        <begin position="374"/>
        <end position="392"/>
    </location>
</feature>
<dbReference type="PROSITE" id="PS50125">
    <property type="entry name" value="GUANYLATE_CYCLASE_2"/>
    <property type="match status" value="1"/>
</dbReference>
<sequence>MTGKEDAGGPGGNARAASGRRLHLPLYVNIFSIFLVLAMLIVGGVTWFMYRSTADAALETANDLIGEVSDKVGQRTRRLFGTVEALTDATVLLPSLQVAHDPRRNPMLPYLRQLLDSHPTIYSALLGYADGTALQVIAVRGPEMDGLLATMEAPIGTRFIQRLVYLRDDGNRQQDWSFLDAGGRQLGARADDGPAFDPRPRPWFGAAFAGSARYVTEPYTFASVDTLGITMSRRFDGEKPGVFGLDLTLDSLSDFLAEQTVSPEAILAIIDADGHLLAHAEPDLVLHDHASQESDSDRRVHVSHLRDRVLERMHEALPDGVMRRDTHFRFDVDGREYLGTASPLDTTPTDVNLLLVAAPVSDFIGPIERIQRDALIAGGVALLLALPMIWLISRRIAAPLTELAAEAYRIRRLDLAPGRDVHSFILEIDRLARSISTMKGALGVFVRYVPRGLLEEIMASAAGAELGGERRPVTIMFSDITGFTAQSETIEPEELMARTSLYFEEMTRAISDHGGVIDKFIGDAVMALWNAPRPQPDHVATACRGVLAARDRLERFNADLAARGLPPMPTRFGLHSGECVVGNVGSSDRMNYTAIGANVNLAARLEGLAGRYGAGILVSATVRDAVLAHFLFRKVAHVQPKGVAAPLPVYELLAERGEAIAEPLAASLALWEEAMALQDAGDYEGAARLFARRLETAPHDAVAARALERNRRLAASGAGWDGIDRFDEK</sequence>
<evidence type="ECO:0000256" key="6">
    <source>
        <dbReference type="SAM" id="Phobius"/>
    </source>
</evidence>
<evidence type="ECO:0000256" key="4">
    <source>
        <dbReference type="ARBA" id="ARBA00022989"/>
    </source>
</evidence>
<evidence type="ECO:0000256" key="5">
    <source>
        <dbReference type="ARBA" id="ARBA00023136"/>
    </source>
</evidence>
<comment type="subcellular location">
    <subcellularLocation>
        <location evidence="1">Cell membrane</location>
        <topology evidence="1">Multi-pass membrane protein</topology>
    </subcellularLocation>
</comment>
<dbReference type="PANTHER" id="PTHR43081:SF1">
    <property type="entry name" value="ADENYLATE CYCLASE, TERMINAL-DIFFERENTIATION SPECIFIC"/>
    <property type="match status" value="1"/>
</dbReference>
<evidence type="ECO:0000256" key="1">
    <source>
        <dbReference type="ARBA" id="ARBA00004651"/>
    </source>
</evidence>
<feature type="domain" description="HAMP" evidence="8">
    <location>
        <begin position="394"/>
        <end position="447"/>
    </location>
</feature>
<evidence type="ECO:0000259" key="8">
    <source>
        <dbReference type="PROSITE" id="PS50885"/>
    </source>
</evidence>
<evidence type="ECO:0000259" key="7">
    <source>
        <dbReference type="PROSITE" id="PS50125"/>
    </source>
</evidence>
<dbReference type="SMART" id="SM00044">
    <property type="entry name" value="CYCc"/>
    <property type="match status" value="1"/>
</dbReference>
<dbReference type="Gene3D" id="3.30.450.20">
    <property type="entry name" value="PAS domain"/>
    <property type="match status" value="1"/>
</dbReference>
<gene>
    <name evidence="9" type="ORF">ACFOGJ_09295</name>
</gene>
<proteinExistence type="predicted"/>
<dbReference type="InterPro" id="IPR003660">
    <property type="entry name" value="HAMP_dom"/>
</dbReference>
<dbReference type="InterPro" id="IPR001054">
    <property type="entry name" value="A/G_cyclase"/>
</dbReference>
<dbReference type="Pfam" id="PF02743">
    <property type="entry name" value="dCache_1"/>
    <property type="match status" value="1"/>
</dbReference>
<evidence type="ECO:0000313" key="9">
    <source>
        <dbReference type="EMBL" id="MFC3227424.1"/>
    </source>
</evidence>
<protein>
    <submittedName>
        <fullName evidence="9">Adenylate/guanylate cyclase domain-containing protein</fullName>
    </submittedName>
</protein>
<feature type="transmembrane region" description="Helical" evidence="6">
    <location>
        <begin position="26"/>
        <end position="50"/>
    </location>
</feature>
<keyword evidence="2" id="KW-1003">Cell membrane</keyword>
<dbReference type="InterPro" id="IPR029787">
    <property type="entry name" value="Nucleotide_cyclase"/>
</dbReference>
<accession>A0ABV7KYZ8</accession>
<dbReference type="InterPro" id="IPR033479">
    <property type="entry name" value="dCache_1"/>
</dbReference>
<dbReference type="InterPro" id="IPR050697">
    <property type="entry name" value="Adenylyl/Guanylyl_Cyclase_3/4"/>
</dbReference>
<keyword evidence="5 6" id="KW-0472">Membrane</keyword>